<reference evidence="2 3" key="1">
    <citation type="submission" date="2018-08" db="EMBL/GenBank/DDBJ databases">
        <title>Sequencing the genomes of 1000 actinobacteria strains.</title>
        <authorList>
            <person name="Klenk H.-P."/>
        </authorList>
    </citation>
    <scope>NUCLEOTIDE SEQUENCE [LARGE SCALE GENOMIC DNA]</scope>
    <source>
        <strain evidence="2 3">DSM 22891</strain>
    </source>
</reference>
<keyword evidence="3" id="KW-1185">Reference proteome</keyword>
<sequence length="277" mass="29896">MKDDRPPVSDLEERLRTALRAEAARMRVSPDAWAKVRSRLVERVATPEPRHFLRRRFHRAHSGGPRAARRRETFRDTRRRPPAGPSPDTSSPGWRLRLPRPVVVGAALLASAAATAAVLLVPQLTSPSHVARPASTTSPEPLTDSGTRTSPRPTPRVTPDQPAGPTTLATVTAGTDLRLVLDATHETTSDTTVWLRLLRLDGGSWRAVDEAQIGDTTTPPSARPPKVCELTVATASAGNGSDAADGSTVRVRLATDTSTPCSQPYVFDLRGDRLIAR</sequence>
<evidence type="ECO:0000313" key="2">
    <source>
        <dbReference type="EMBL" id="REF36852.1"/>
    </source>
</evidence>
<accession>A0A3D9V4W0</accession>
<feature type="region of interest" description="Disordered" evidence="1">
    <location>
        <begin position="53"/>
        <end position="96"/>
    </location>
</feature>
<name>A0A3D9V4W0_THECX</name>
<feature type="compositionally biased region" description="Polar residues" evidence="1">
    <location>
        <begin position="128"/>
        <end position="146"/>
    </location>
</feature>
<feature type="region of interest" description="Disordered" evidence="1">
    <location>
        <begin position="128"/>
        <end position="168"/>
    </location>
</feature>
<evidence type="ECO:0000256" key="1">
    <source>
        <dbReference type="SAM" id="MobiDB-lite"/>
    </source>
</evidence>
<organism evidence="2 3">
    <name type="scientific">Thermasporomyces composti</name>
    <dbReference type="NCBI Taxonomy" id="696763"/>
    <lineage>
        <taxon>Bacteria</taxon>
        <taxon>Bacillati</taxon>
        <taxon>Actinomycetota</taxon>
        <taxon>Actinomycetes</taxon>
        <taxon>Propionibacteriales</taxon>
        <taxon>Nocardioidaceae</taxon>
        <taxon>Thermasporomyces</taxon>
    </lineage>
</organism>
<evidence type="ECO:0000313" key="3">
    <source>
        <dbReference type="Proteomes" id="UP000256485"/>
    </source>
</evidence>
<dbReference type="EMBL" id="QTUC01000001">
    <property type="protein sequence ID" value="REF36852.1"/>
    <property type="molecule type" value="Genomic_DNA"/>
</dbReference>
<proteinExistence type="predicted"/>
<protein>
    <submittedName>
        <fullName evidence="2">Uncharacterized protein</fullName>
    </submittedName>
</protein>
<dbReference type="AlphaFoldDB" id="A0A3D9V4W0"/>
<feature type="compositionally biased region" description="Low complexity" evidence="1">
    <location>
        <begin position="147"/>
        <end position="159"/>
    </location>
</feature>
<gene>
    <name evidence="2" type="ORF">DFJ64_2286</name>
</gene>
<comment type="caution">
    <text evidence="2">The sequence shown here is derived from an EMBL/GenBank/DDBJ whole genome shotgun (WGS) entry which is preliminary data.</text>
</comment>
<dbReference type="Proteomes" id="UP000256485">
    <property type="component" value="Unassembled WGS sequence"/>
</dbReference>